<gene>
    <name evidence="3" type="ORF">GCM10009093_23530</name>
</gene>
<keyword evidence="4" id="KW-1185">Reference proteome</keyword>
<proteinExistence type="predicted"/>
<organism evidence="3 4">
    <name type="scientific">Brevundimonas terrae</name>
    <dbReference type="NCBI Taxonomy" id="363631"/>
    <lineage>
        <taxon>Bacteria</taxon>
        <taxon>Pseudomonadati</taxon>
        <taxon>Pseudomonadota</taxon>
        <taxon>Alphaproteobacteria</taxon>
        <taxon>Caulobacterales</taxon>
        <taxon>Caulobacteraceae</taxon>
        <taxon>Brevundimonas</taxon>
    </lineage>
</organism>
<keyword evidence="1" id="KW-1133">Transmembrane helix</keyword>
<dbReference type="EMBL" id="BAAAEJ010000008">
    <property type="protein sequence ID" value="GAA0396232.1"/>
    <property type="molecule type" value="Genomic_DNA"/>
</dbReference>
<dbReference type="Proteomes" id="UP001500791">
    <property type="component" value="Unassembled WGS sequence"/>
</dbReference>
<dbReference type="Pfam" id="PF19762">
    <property type="entry name" value="DUF6249"/>
    <property type="match status" value="1"/>
</dbReference>
<dbReference type="InterPro" id="IPR046216">
    <property type="entry name" value="DUF6249"/>
</dbReference>
<dbReference type="RefSeq" id="WP_167177956.1">
    <property type="nucleotide sequence ID" value="NZ_BAAAEJ010000008.1"/>
</dbReference>
<feature type="transmembrane region" description="Helical" evidence="1">
    <location>
        <begin position="75"/>
        <end position="92"/>
    </location>
</feature>
<reference evidence="3 4" key="1">
    <citation type="journal article" date="2019" name="Int. J. Syst. Evol. Microbiol.">
        <title>The Global Catalogue of Microorganisms (GCM) 10K type strain sequencing project: providing services to taxonomists for standard genome sequencing and annotation.</title>
        <authorList>
            <consortium name="The Broad Institute Genomics Platform"/>
            <consortium name="The Broad Institute Genome Sequencing Center for Infectious Disease"/>
            <person name="Wu L."/>
            <person name="Ma J."/>
        </authorList>
    </citation>
    <scope>NUCLEOTIDE SEQUENCE [LARGE SCALE GENOMIC DNA]</scope>
    <source>
        <strain evidence="3 4">JCM 13476</strain>
    </source>
</reference>
<comment type="caution">
    <text evidence="3">The sequence shown here is derived from an EMBL/GenBank/DDBJ whole genome shotgun (WGS) entry which is preliminary data.</text>
</comment>
<keyword evidence="1" id="KW-0812">Transmembrane</keyword>
<feature type="domain" description="DUF6249" evidence="2">
    <location>
        <begin position="8"/>
        <end position="127"/>
    </location>
</feature>
<name>A0ABN0YIF5_9CAUL</name>
<protein>
    <submittedName>
        <fullName evidence="3">DUF6249 domain-containing protein</fullName>
    </submittedName>
</protein>
<accession>A0ABN0YIF5</accession>
<evidence type="ECO:0000313" key="4">
    <source>
        <dbReference type="Proteomes" id="UP001500791"/>
    </source>
</evidence>
<sequence>MEELTGLFAVIGVFGSLTAICTIPPYLKHRSNREMQKTVRAAIAEGQSLPAELIEVMTRDVKKGLPSRTRDIRRGVLWIAAGIGIALLGFFGDVEFGDTRWIGMGTMGIASIPFVFGIAYLVLSFFNKIPD</sequence>
<evidence type="ECO:0000256" key="1">
    <source>
        <dbReference type="SAM" id="Phobius"/>
    </source>
</evidence>
<keyword evidence="1" id="KW-0472">Membrane</keyword>
<evidence type="ECO:0000259" key="2">
    <source>
        <dbReference type="Pfam" id="PF19762"/>
    </source>
</evidence>
<feature type="transmembrane region" description="Helical" evidence="1">
    <location>
        <begin position="104"/>
        <end position="126"/>
    </location>
</feature>
<evidence type="ECO:0000313" key="3">
    <source>
        <dbReference type="EMBL" id="GAA0396232.1"/>
    </source>
</evidence>
<feature type="transmembrane region" description="Helical" evidence="1">
    <location>
        <begin position="6"/>
        <end position="27"/>
    </location>
</feature>